<protein>
    <submittedName>
        <fullName evidence="1">Uncharacterized protein</fullName>
    </submittedName>
</protein>
<sequence>MQGFILYEGPSTIDGQPIVAIVTGLGRPSNNVKTGPMAQVYILRADRHPMEAVNTGDDASICGTCRHRGSVEVLKDGKTANRGRSCYVTLMHGPRMVWEAYRKRFYEPLTPAQAKVVLRAHSVRLGAYGDPGAVPEAIWKAALGRTRGLTGYTHLWRRFPYLAAFCMASCDTPAERAEAKALGFRTFRVRAKGEPLSEGEGHCPASVEMGKAARCSSCLLCGGNRRPAKSDITIQVHGTGAKNFAPPQGSLKLN</sequence>
<dbReference type="EMBL" id="CP028843">
    <property type="protein sequence ID" value="AWB20638.1"/>
    <property type="molecule type" value="Genomic_DNA"/>
</dbReference>
<keyword evidence="2" id="KW-1185">Reference proteome</keyword>
<evidence type="ECO:0000313" key="2">
    <source>
        <dbReference type="Proteomes" id="UP000244755"/>
    </source>
</evidence>
<dbReference type="KEGG" id="mee:DA075_06625"/>
<dbReference type="RefSeq" id="WP_099952537.1">
    <property type="nucleotide sequence ID" value="NZ_CP028843.1"/>
</dbReference>
<organism evidence="1 2">
    <name type="scientific">Methylobacterium currus</name>
    <dbReference type="NCBI Taxonomy" id="2051553"/>
    <lineage>
        <taxon>Bacteria</taxon>
        <taxon>Pseudomonadati</taxon>
        <taxon>Pseudomonadota</taxon>
        <taxon>Alphaproteobacteria</taxon>
        <taxon>Hyphomicrobiales</taxon>
        <taxon>Methylobacteriaceae</taxon>
        <taxon>Methylobacterium</taxon>
    </lineage>
</organism>
<name>A0A2R4WGI9_9HYPH</name>
<evidence type="ECO:0000313" key="1">
    <source>
        <dbReference type="EMBL" id="AWB20638.1"/>
    </source>
</evidence>
<dbReference type="AlphaFoldDB" id="A0A2R4WGI9"/>
<gene>
    <name evidence="1" type="ORF">DA075_06625</name>
</gene>
<dbReference type="Proteomes" id="UP000244755">
    <property type="component" value="Chromosome 1"/>
</dbReference>
<proteinExistence type="predicted"/>
<dbReference type="OrthoDB" id="507354at2"/>
<accession>A0A2R4WGI9</accession>
<reference evidence="1 2" key="1">
    <citation type="submission" date="2018-04" db="EMBL/GenBank/DDBJ databases">
        <title>Methylobacterium sp. PR1016A genome.</title>
        <authorList>
            <person name="Park W."/>
        </authorList>
    </citation>
    <scope>NUCLEOTIDE SEQUENCE [LARGE SCALE GENOMIC DNA]</scope>
    <source>
        <strain evidence="1 2">PR1016A</strain>
    </source>
</reference>